<dbReference type="PANTHER" id="PTHR47027:SF20">
    <property type="entry name" value="REVERSE TRANSCRIPTASE-LIKE PROTEIN WITH RNA-DIRECTED DNA POLYMERASE DOMAIN"/>
    <property type="match status" value="1"/>
</dbReference>
<dbReference type="PANTHER" id="PTHR47027">
    <property type="entry name" value="REVERSE TRANSCRIPTASE DOMAIN-CONTAINING PROTEIN"/>
    <property type="match status" value="1"/>
</dbReference>
<protein>
    <recommendedName>
        <fullName evidence="3">Craniofacial development protein 2-like</fullName>
    </recommendedName>
</protein>
<organism evidence="1 2">
    <name type="scientific">Aphis craccivora</name>
    <name type="common">Cowpea aphid</name>
    <dbReference type="NCBI Taxonomy" id="307492"/>
    <lineage>
        <taxon>Eukaryota</taxon>
        <taxon>Metazoa</taxon>
        <taxon>Ecdysozoa</taxon>
        <taxon>Arthropoda</taxon>
        <taxon>Hexapoda</taxon>
        <taxon>Insecta</taxon>
        <taxon>Pterygota</taxon>
        <taxon>Neoptera</taxon>
        <taxon>Paraneoptera</taxon>
        <taxon>Hemiptera</taxon>
        <taxon>Sternorrhyncha</taxon>
        <taxon>Aphidomorpha</taxon>
        <taxon>Aphidoidea</taxon>
        <taxon>Aphididae</taxon>
        <taxon>Aphidini</taxon>
        <taxon>Aphis</taxon>
        <taxon>Aphis</taxon>
    </lineage>
</organism>
<dbReference type="EMBL" id="VUJU01000306">
    <property type="protein sequence ID" value="KAF0771371.1"/>
    <property type="molecule type" value="Genomic_DNA"/>
</dbReference>
<accession>A0A6G0ZJI2</accession>
<gene>
    <name evidence="1" type="ORF">FWK35_00002530</name>
</gene>
<keyword evidence="2" id="KW-1185">Reference proteome</keyword>
<dbReference type="OrthoDB" id="8196546at2759"/>
<comment type="caution">
    <text evidence="1">The sequence shown here is derived from an EMBL/GenBank/DDBJ whole genome shotgun (WGS) entry which is preliminary data.</text>
</comment>
<dbReference type="Proteomes" id="UP000478052">
    <property type="component" value="Unassembled WGS sequence"/>
</dbReference>
<sequence>MVRRKVPEILSRKKETKKLNSRLRDIDGNLILDNDKIATRWKQHLEALHQEGEAASLNNNNNQNMQGEVILRDEFNRTLKLMKTGKAAGTDDIAMELIQNASTELQDELFILVNDLYTTGEIPKDLPILYPYLKKFVDNIALLDNNEHDLERALEEMARCFQKYQLIINWQKTKVMMCKKSDRIRRINIQKGNQLLEQAKSAFMNKKNLICSNSMSIRVKKRFIKVYECMYVCMSVALYGCKTWILNKAEQLTLKSFEMWCWRRMLRVSWIEHHTNESILSVIDEGREILKTIKARRWNMIDHNMLRHENELIYRIIEGKMEGKRGQGRPTTSFVKQMISDARLSSYAELKRLAKNREEWRTHVQLQNQP</sequence>
<name>A0A6G0ZJI2_APHCR</name>
<dbReference type="AlphaFoldDB" id="A0A6G0ZJI2"/>
<evidence type="ECO:0000313" key="1">
    <source>
        <dbReference type="EMBL" id="KAF0771371.1"/>
    </source>
</evidence>
<evidence type="ECO:0000313" key="2">
    <source>
        <dbReference type="Proteomes" id="UP000478052"/>
    </source>
</evidence>
<evidence type="ECO:0008006" key="3">
    <source>
        <dbReference type="Google" id="ProtNLM"/>
    </source>
</evidence>
<proteinExistence type="predicted"/>
<reference evidence="1 2" key="1">
    <citation type="submission" date="2019-08" db="EMBL/GenBank/DDBJ databases">
        <title>Whole genome of Aphis craccivora.</title>
        <authorList>
            <person name="Voronova N.V."/>
            <person name="Shulinski R.S."/>
            <person name="Bandarenka Y.V."/>
            <person name="Zhorov D.G."/>
            <person name="Warner D."/>
        </authorList>
    </citation>
    <scope>NUCLEOTIDE SEQUENCE [LARGE SCALE GENOMIC DNA]</scope>
    <source>
        <strain evidence="1">180601</strain>
        <tissue evidence="1">Whole Body</tissue>
    </source>
</reference>